<dbReference type="InterPro" id="IPR027417">
    <property type="entry name" value="P-loop_NTPase"/>
</dbReference>
<keyword evidence="1 7" id="KW-0028">Amino-acid biosynthesis</keyword>
<accession>A0A1M5D0S2</accession>
<proteinExistence type="inferred from homology"/>
<dbReference type="GO" id="GO:0005829">
    <property type="term" value="C:cytosol"/>
    <property type="evidence" value="ECO:0007669"/>
    <property type="project" value="TreeGrafter"/>
</dbReference>
<evidence type="ECO:0000256" key="5">
    <source>
        <dbReference type="ARBA" id="ARBA00022840"/>
    </source>
</evidence>
<dbReference type="InterPro" id="IPR000623">
    <property type="entry name" value="Shikimate_kinase/TSH1"/>
</dbReference>
<evidence type="ECO:0000256" key="6">
    <source>
        <dbReference type="ARBA" id="ARBA00023141"/>
    </source>
</evidence>
<comment type="cofactor">
    <cofactor evidence="7">
        <name>Mg(2+)</name>
        <dbReference type="ChEBI" id="CHEBI:18420"/>
    </cofactor>
    <text evidence="7">Binds 1 Mg(2+) ion per subunit.</text>
</comment>
<dbReference type="EC" id="2.7.1.71" evidence="7"/>
<dbReference type="GO" id="GO:0009073">
    <property type="term" value="P:aromatic amino acid family biosynthetic process"/>
    <property type="evidence" value="ECO:0007669"/>
    <property type="project" value="UniProtKB-KW"/>
</dbReference>
<evidence type="ECO:0000256" key="2">
    <source>
        <dbReference type="ARBA" id="ARBA00022679"/>
    </source>
</evidence>
<sequence length="163" mass="18727">MKTIYLIGFMGSGKTTVGKALHELLQLPFVDTDQWIEEITGDSIPNIFQLSGEEAFRLLELQAIQELSKAIIATGGGIVEKEDNIEMMKQKGIIIYLKTSLKEISQRLQNDNSRPLWQTSISQREQLYQKRCHLYEKYADKTISTDEKTSYQIAQEIVQRINE</sequence>
<organism evidence="8 9">
    <name type="scientific">Ornithinibacillus halophilus</name>
    <dbReference type="NCBI Taxonomy" id="930117"/>
    <lineage>
        <taxon>Bacteria</taxon>
        <taxon>Bacillati</taxon>
        <taxon>Bacillota</taxon>
        <taxon>Bacilli</taxon>
        <taxon>Bacillales</taxon>
        <taxon>Bacillaceae</taxon>
        <taxon>Ornithinibacillus</taxon>
    </lineage>
</organism>
<comment type="pathway">
    <text evidence="7">Metabolic intermediate biosynthesis; chorismate biosynthesis; chorismate from D-erythrose 4-phosphate and phosphoenolpyruvate: step 5/7.</text>
</comment>
<evidence type="ECO:0000256" key="1">
    <source>
        <dbReference type="ARBA" id="ARBA00022605"/>
    </source>
</evidence>
<dbReference type="EMBL" id="FQVW01000001">
    <property type="protein sequence ID" value="SHF60598.1"/>
    <property type="molecule type" value="Genomic_DNA"/>
</dbReference>
<keyword evidence="7" id="KW-0479">Metal-binding</keyword>
<feature type="binding site" evidence="7">
    <location>
        <position position="76"/>
    </location>
    <ligand>
        <name>substrate</name>
    </ligand>
</feature>
<dbReference type="AlphaFoldDB" id="A0A1M5D0S2"/>
<keyword evidence="4 7" id="KW-0418">Kinase</keyword>
<feature type="binding site" evidence="7">
    <location>
        <begin position="11"/>
        <end position="16"/>
    </location>
    <ligand>
        <name>ATP</name>
        <dbReference type="ChEBI" id="CHEBI:30616"/>
    </ligand>
</feature>
<dbReference type="UniPathway" id="UPA00053">
    <property type="reaction ID" value="UER00088"/>
</dbReference>
<keyword evidence="6 7" id="KW-0057">Aromatic amino acid biosynthesis</keyword>
<keyword evidence="7" id="KW-0963">Cytoplasm</keyword>
<feature type="binding site" evidence="7">
    <location>
        <position position="57"/>
    </location>
    <ligand>
        <name>substrate</name>
    </ligand>
</feature>
<dbReference type="GO" id="GO:0000287">
    <property type="term" value="F:magnesium ion binding"/>
    <property type="evidence" value="ECO:0007669"/>
    <property type="project" value="UniProtKB-UniRule"/>
</dbReference>
<comment type="catalytic activity">
    <reaction evidence="7">
        <text>shikimate + ATP = 3-phosphoshikimate + ADP + H(+)</text>
        <dbReference type="Rhea" id="RHEA:13121"/>
        <dbReference type="ChEBI" id="CHEBI:15378"/>
        <dbReference type="ChEBI" id="CHEBI:30616"/>
        <dbReference type="ChEBI" id="CHEBI:36208"/>
        <dbReference type="ChEBI" id="CHEBI:145989"/>
        <dbReference type="ChEBI" id="CHEBI:456216"/>
        <dbReference type="EC" id="2.7.1.71"/>
    </reaction>
</comment>
<comment type="subcellular location">
    <subcellularLocation>
        <location evidence="7">Cytoplasm</location>
    </subcellularLocation>
</comment>
<dbReference type="Gene3D" id="3.40.50.300">
    <property type="entry name" value="P-loop containing nucleotide triphosphate hydrolases"/>
    <property type="match status" value="1"/>
</dbReference>
<dbReference type="HAMAP" id="MF_00109">
    <property type="entry name" value="Shikimate_kinase"/>
    <property type="match status" value="1"/>
</dbReference>
<keyword evidence="2 7" id="KW-0808">Transferase</keyword>
<evidence type="ECO:0000256" key="7">
    <source>
        <dbReference type="HAMAP-Rule" id="MF_00109"/>
    </source>
</evidence>
<feature type="binding site" evidence="7">
    <location>
        <position position="33"/>
    </location>
    <ligand>
        <name>substrate</name>
    </ligand>
</feature>
<protein>
    <recommendedName>
        <fullName evidence="7">Shikimate kinase</fullName>
        <shortName evidence="7">SK</shortName>
        <ecNumber evidence="7">2.7.1.71</ecNumber>
    </recommendedName>
</protein>
<dbReference type="Pfam" id="PF01202">
    <property type="entry name" value="SKI"/>
    <property type="match status" value="1"/>
</dbReference>
<keyword evidence="5 7" id="KW-0067">ATP-binding</keyword>
<keyword evidence="9" id="KW-1185">Reference proteome</keyword>
<dbReference type="PRINTS" id="PR01100">
    <property type="entry name" value="SHIKIMTKNASE"/>
</dbReference>
<keyword evidence="7" id="KW-0460">Magnesium</keyword>
<dbReference type="InterPro" id="IPR031322">
    <property type="entry name" value="Shikimate/glucono_kinase"/>
</dbReference>
<dbReference type="GO" id="GO:0009423">
    <property type="term" value="P:chorismate biosynthetic process"/>
    <property type="evidence" value="ECO:0007669"/>
    <property type="project" value="UniProtKB-UniRule"/>
</dbReference>
<evidence type="ECO:0000313" key="8">
    <source>
        <dbReference type="EMBL" id="SHF60598.1"/>
    </source>
</evidence>
<dbReference type="SUPFAM" id="SSF52540">
    <property type="entry name" value="P-loop containing nucleoside triphosphate hydrolases"/>
    <property type="match status" value="1"/>
</dbReference>
<comment type="caution">
    <text evidence="7">Lacks conserved residue(s) required for the propagation of feature annotation.</text>
</comment>
<dbReference type="OrthoDB" id="9800332at2"/>
<reference evidence="8 9" key="1">
    <citation type="submission" date="2016-11" db="EMBL/GenBank/DDBJ databases">
        <authorList>
            <person name="Jaros S."/>
            <person name="Januszkiewicz K."/>
            <person name="Wedrychowicz H."/>
        </authorList>
    </citation>
    <scope>NUCLEOTIDE SEQUENCE [LARGE SCALE GENOMIC DNA]</scope>
    <source>
        <strain evidence="8 9">IBRC-M 10683</strain>
    </source>
</reference>
<dbReference type="RefSeq" id="WP_072887591.1">
    <property type="nucleotide sequence ID" value="NZ_FQVW01000001.1"/>
</dbReference>
<keyword evidence="3 7" id="KW-0547">Nucleotide-binding</keyword>
<comment type="function">
    <text evidence="7">Catalyzes the specific phosphorylation of the 3-hydroxyl group of shikimic acid using ATP as a cosubstrate.</text>
</comment>
<dbReference type="GO" id="GO:0005524">
    <property type="term" value="F:ATP binding"/>
    <property type="evidence" value="ECO:0007669"/>
    <property type="project" value="UniProtKB-UniRule"/>
</dbReference>
<dbReference type="PANTHER" id="PTHR21087">
    <property type="entry name" value="SHIKIMATE KINASE"/>
    <property type="match status" value="1"/>
</dbReference>
<dbReference type="PANTHER" id="PTHR21087:SF16">
    <property type="entry name" value="SHIKIMATE KINASE 1, CHLOROPLASTIC"/>
    <property type="match status" value="1"/>
</dbReference>
<gene>
    <name evidence="7" type="primary">aroK</name>
    <name evidence="8" type="ORF">SAMN05216225_1001473</name>
</gene>
<dbReference type="GO" id="GO:0004765">
    <property type="term" value="F:shikimate kinase activity"/>
    <property type="evidence" value="ECO:0007669"/>
    <property type="project" value="UniProtKB-UniRule"/>
</dbReference>
<dbReference type="GO" id="GO:0008652">
    <property type="term" value="P:amino acid biosynthetic process"/>
    <property type="evidence" value="ECO:0007669"/>
    <property type="project" value="UniProtKB-KW"/>
</dbReference>
<evidence type="ECO:0000256" key="3">
    <source>
        <dbReference type="ARBA" id="ARBA00022741"/>
    </source>
</evidence>
<dbReference type="Proteomes" id="UP000183988">
    <property type="component" value="Unassembled WGS sequence"/>
</dbReference>
<comment type="similarity">
    <text evidence="7">Belongs to the shikimate kinase family.</text>
</comment>
<name>A0A1M5D0S2_9BACI</name>
<comment type="subunit">
    <text evidence="7">Monomer.</text>
</comment>
<dbReference type="CDD" id="cd00464">
    <property type="entry name" value="SK"/>
    <property type="match status" value="1"/>
</dbReference>
<evidence type="ECO:0000313" key="9">
    <source>
        <dbReference type="Proteomes" id="UP000183988"/>
    </source>
</evidence>
<feature type="binding site" evidence="7">
    <location>
        <position position="15"/>
    </location>
    <ligand>
        <name>Mg(2+)</name>
        <dbReference type="ChEBI" id="CHEBI:18420"/>
    </ligand>
</feature>
<dbReference type="STRING" id="930117.SAMN05216225_1001473"/>
<feature type="binding site" evidence="7">
    <location>
        <position position="114"/>
    </location>
    <ligand>
        <name>ATP</name>
        <dbReference type="ChEBI" id="CHEBI:30616"/>
    </ligand>
</feature>
<feature type="binding site" evidence="7">
    <location>
        <position position="131"/>
    </location>
    <ligand>
        <name>substrate</name>
    </ligand>
</feature>
<evidence type="ECO:0000256" key="4">
    <source>
        <dbReference type="ARBA" id="ARBA00022777"/>
    </source>
</evidence>